<dbReference type="EMBL" id="CP019082">
    <property type="protein sequence ID" value="APW60583.1"/>
    <property type="molecule type" value="Genomic_DNA"/>
</dbReference>
<keyword evidence="1" id="KW-0812">Transmembrane</keyword>
<keyword evidence="3" id="KW-1185">Reference proteome</keyword>
<feature type="transmembrane region" description="Helical" evidence="1">
    <location>
        <begin position="39"/>
        <end position="59"/>
    </location>
</feature>
<feature type="transmembrane region" description="Helical" evidence="1">
    <location>
        <begin position="100"/>
        <end position="120"/>
    </location>
</feature>
<organism evidence="2 3">
    <name type="scientific">Paludisphaera borealis</name>
    <dbReference type="NCBI Taxonomy" id="1387353"/>
    <lineage>
        <taxon>Bacteria</taxon>
        <taxon>Pseudomonadati</taxon>
        <taxon>Planctomycetota</taxon>
        <taxon>Planctomycetia</taxon>
        <taxon>Isosphaerales</taxon>
        <taxon>Isosphaeraceae</taxon>
        <taxon>Paludisphaera</taxon>
    </lineage>
</organism>
<reference evidence="3" key="1">
    <citation type="submission" date="2016-12" db="EMBL/GenBank/DDBJ databases">
        <title>Comparative genomics of four Isosphaeraceae planctomycetes: a common pool of plasmids and glycoside hydrolase genes.</title>
        <authorList>
            <person name="Ivanova A."/>
        </authorList>
    </citation>
    <scope>NUCLEOTIDE SEQUENCE [LARGE SCALE GENOMIC DNA]</scope>
    <source>
        <strain evidence="3">PX4</strain>
    </source>
</reference>
<feature type="transmembrane region" description="Helical" evidence="1">
    <location>
        <begin position="164"/>
        <end position="189"/>
    </location>
</feature>
<evidence type="ECO:0000313" key="2">
    <source>
        <dbReference type="EMBL" id="APW60583.1"/>
    </source>
</evidence>
<keyword evidence="1" id="KW-1133">Transmembrane helix</keyword>
<feature type="transmembrane region" description="Helical" evidence="1">
    <location>
        <begin position="201"/>
        <end position="226"/>
    </location>
</feature>
<dbReference type="RefSeq" id="WP_076345329.1">
    <property type="nucleotide sequence ID" value="NZ_CP019082.1"/>
</dbReference>
<feature type="transmembrane region" description="Helical" evidence="1">
    <location>
        <begin position="238"/>
        <end position="258"/>
    </location>
</feature>
<evidence type="ECO:0000313" key="3">
    <source>
        <dbReference type="Proteomes" id="UP000186309"/>
    </source>
</evidence>
<dbReference type="KEGG" id="pbor:BSF38_02058"/>
<dbReference type="AlphaFoldDB" id="A0A1U7CNX4"/>
<accession>A0A1U7CNX4</accession>
<dbReference type="Proteomes" id="UP000186309">
    <property type="component" value="Chromosome"/>
</dbReference>
<protein>
    <submittedName>
        <fullName evidence="2">Uncharacterized protein</fullName>
    </submittedName>
</protein>
<gene>
    <name evidence="2" type="ORF">BSF38_02058</name>
</gene>
<keyword evidence="1" id="KW-0472">Membrane</keyword>
<feature type="transmembrane region" description="Helical" evidence="1">
    <location>
        <begin position="127"/>
        <end position="149"/>
    </location>
</feature>
<evidence type="ECO:0000256" key="1">
    <source>
        <dbReference type="SAM" id="Phobius"/>
    </source>
</evidence>
<name>A0A1U7CNX4_9BACT</name>
<sequence length="266" mass="27288">MSSLDDAPSSDLTQPDPAAAPFAVELASEGDPVRRPAAFWFWSLTLAAGLVAGIFSWFLTEPLYGRFRPTPVAAAGLPTIEESNANELKSRKGAMIETSLTFGMLGAILGLTLGLIGGVVRGSIRAGLAAGALGLVLGAIGGCLANRIIMPLHHGLYRPDGSDLGLAILVQGSICAVVGAIAGGAFGLGLGDRGRRLDFRFITGGLLGALVGVVVFQMAGAIAFPFDDVTLPLSATRATRFFAQESVAIFVALGVVLARGPEARGK</sequence>
<proteinExistence type="predicted"/>